<name>A0A318GYS8_9BURK</name>
<comment type="caution">
    <text evidence="2">The sequence shown here is derived from an EMBL/GenBank/DDBJ whole genome shotgun (WGS) entry which is preliminary data.</text>
</comment>
<feature type="region of interest" description="Disordered" evidence="1">
    <location>
        <begin position="85"/>
        <end position="118"/>
    </location>
</feature>
<gene>
    <name evidence="2" type="ORF">C7444_11240</name>
</gene>
<evidence type="ECO:0000256" key="1">
    <source>
        <dbReference type="SAM" id="MobiDB-lite"/>
    </source>
</evidence>
<dbReference type="EMBL" id="QJJS01000012">
    <property type="protein sequence ID" value="PXW94725.1"/>
    <property type="molecule type" value="Genomic_DNA"/>
</dbReference>
<keyword evidence="3" id="KW-1185">Reference proteome</keyword>
<evidence type="ECO:0000313" key="2">
    <source>
        <dbReference type="EMBL" id="PXW94725.1"/>
    </source>
</evidence>
<protein>
    <submittedName>
        <fullName evidence="2">Uncharacterized protein</fullName>
    </submittedName>
</protein>
<accession>A0A318GYS8</accession>
<evidence type="ECO:0000313" key="3">
    <source>
        <dbReference type="Proteomes" id="UP000247811"/>
    </source>
</evidence>
<dbReference type="Proteomes" id="UP000247811">
    <property type="component" value="Unassembled WGS sequence"/>
</dbReference>
<proteinExistence type="predicted"/>
<reference evidence="2 3" key="1">
    <citation type="submission" date="2018-05" db="EMBL/GenBank/DDBJ databases">
        <title>Genomic Encyclopedia of Type Strains, Phase IV (KMG-IV): sequencing the most valuable type-strain genomes for metagenomic binning, comparative biology and taxonomic classification.</title>
        <authorList>
            <person name="Goeker M."/>
        </authorList>
    </citation>
    <scope>NUCLEOTIDE SEQUENCE [LARGE SCALE GENOMIC DNA]</scope>
    <source>
        <strain evidence="2 3">DSM 566</strain>
    </source>
</reference>
<organism evidence="2 3">
    <name type="scientific">Sphaerotilus hippei</name>
    <dbReference type="NCBI Taxonomy" id="744406"/>
    <lineage>
        <taxon>Bacteria</taxon>
        <taxon>Pseudomonadati</taxon>
        <taxon>Pseudomonadota</taxon>
        <taxon>Betaproteobacteria</taxon>
        <taxon>Burkholderiales</taxon>
        <taxon>Sphaerotilaceae</taxon>
        <taxon>Sphaerotilus</taxon>
    </lineage>
</organism>
<dbReference type="AlphaFoldDB" id="A0A318GYS8"/>
<sequence length="142" mass="15635">MMNSWILSLQLMLLLTLVLVIKGWRSWSGQGARRVASAAPRVDVALPDEPDADFPDTLIDWASFRLDTQFMEELRFSLFETDAEGSAQEPAPLTDWQEFGIPDAGVEPHDASPGSGDAALSCTIAAQVHERAWVPWVDRPVG</sequence>